<dbReference type="InterPro" id="IPR036640">
    <property type="entry name" value="ABC1_TM_sf"/>
</dbReference>
<dbReference type="FunFam" id="3.40.50.300:FF:000169">
    <property type="entry name" value="ABC transporter C family member 3"/>
    <property type="match status" value="1"/>
</dbReference>
<keyword evidence="5 13" id="KW-0812">Transmembrane</keyword>
<dbReference type="PANTHER" id="PTHR24223:SF263">
    <property type="entry name" value="ABC-TYPE XENOBIOTIC TRANSPORTER"/>
    <property type="match status" value="1"/>
</dbReference>
<evidence type="ECO:0000256" key="8">
    <source>
        <dbReference type="ARBA" id="ARBA00022840"/>
    </source>
</evidence>
<dbReference type="EMBL" id="JABEZX010000003">
    <property type="protein sequence ID" value="MBA0552215.1"/>
    <property type="molecule type" value="Genomic_DNA"/>
</dbReference>
<dbReference type="Pfam" id="PF00664">
    <property type="entry name" value="ABC_membrane"/>
    <property type="match status" value="2"/>
</dbReference>
<dbReference type="InterPro" id="IPR044746">
    <property type="entry name" value="ABCC_6TM_D1"/>
</dbReference>
<reference evidence="16 17" key="1">
    <citation type="journal article" date="2019" name="Genome Biol. Evol.">
        <title>Insights into the evolution of the New World diploid cottons (Gossypium, subgenus Houzingenia) based on genome sequencing.</title>
        <authorList>
            <person name="Grover C.E."/>
            <person name="Arick M.A. 2nd"/>
            <person name="Thrash A."/>
            <person name="Conover J.L."/>
            <person name="Sanders W.S."/>
            <person name="Peterson D.G."/>
            <person name="Frelichowski J.E."/>
            <person name="Scheffler J.A."/>
            <person name="Scheffler B.E."/>
            <person name="Wendel J.F."/>
        </authorList>
    </citation>
    <scope>NUCLEOTIDE SEQUENCE [LARGE SCALE GENOMIC DNA]</scope>
    <source>
        <strain evidence="16">157</strain>
        <tissue evidence="16">Leaf</tissue>
    </source>
</reference>
<dbReference type="InterPro" id="IPR027417">
    <property type="entry name" value="P-loop_NTPase"/>
</dbReference>
<feature type="transmembrane region" description="Helical" evidence="13">
    <location>
        <begin position="454"/>
        <end position="473"/>
    </location>
</feature>
<evidence type="ECO:0000256" key="3">
    <source>
        <dbReference type="ARBA" id="ARBA00012191"/>
    </source>
</evidence>
<organism evidence="16 17">
    <name type="scientific">Gossypium lobatum</name>
    <dbReference type="NCBI Taxonomy" id="34289"/>
    <lineage>
        <taxon>Eukaryota</taxon>
        <taxon>Viridiplantae</taxon>
        <taxon>Streptophyta</taxon>
        <taxon>Embryophyta</taxon>
        <taxon>Tracheophyta</taxon>
        <taxon>Spermatophyta</taxon>
        <taxon>Magnoliopsida</taxon>
        <taxon>eudicotyledons</taxon>
        <taxon>Gunneridae</taxon>
        <taxon>Pentapetalae</taxon>
        <taxon>rosids</taxon>
        <taxon>malvids</taxon>
        <taxon>Malvales</taxon>
        <taxon>Malvaceae</taxon>
        <taxon>Malvoideae</taxon>
        <taxon>Gossypium</taxon>
    </lineage>
</organism>
<evidence type="ECO:0000256" key="6">
    <source>
        <dbReference type="ARBA" id="ARBA00022737"/>
    </source>
</evidence>
<keyword evidence="9" id="KW-1278">Translocase</keyword>
<dbReference type="InterPro" id="IPR011527">
    <property type="entry name" value="ABC1_TM_dom"/>
</dbReference>
<evidence type="ECO:0000256" key="11">
    <source>
        <dbReference type="ARBA" id="ARBA00023136"/>
    </source>
</evidence>
<dbReference type="PANTHER" id="PTHR24223">
    <property type="entry name" value="ATP-BINDING CASSETTE SUB-FAMILY C"/>
    <property type="match status" value="1"/>
</dbReference>
<dbReference type="PROSITE" id="PS00211">
    <property type="entry name" value="ABC_TRANSPORTER_1"/>
    <property type="match status" value="1"/>
</dbReference>
<gene>
    <name evidence="16" type="ORF">Golob_023045</name>
</gene>
<dbReference type="FunFam" id="1.20.1560.10:FF:000002">
    <property type="entry name" value="ABC transporter C family member 5"/>
    <property type="match status" value="1"/>
</dbReference>
<evidence type="ECO:0000256" key="2">
    <source>
        <dbReference type="ARBA" id="ARBA00009726"/>
    </source>
</evidence>
<feature type="domain" description="ABC transmembrane type-1" evidence="15">
    <location>
        <begin position="316"/>
        <end position="596"/>
    </location>
</feature>
<keyword evidence="4" id="KW-0813">Transport</keyword>
<dbReference type="CDD" id="cd03250">
    <property type="entry name" value="ABCC_MRP_domain1"/>
    <property type="match status" value="1"/>
</dbReference>
<dbReference type="GO" id="GO:0016887">
    <property type="term" value="F:ATP hydrolysis activity"/>
    <property type="evidence" value="ECO:0007669"/>
    <property type="project" value="InterPro"/>
</dbReference>
<evidence type="ECO:0000256" key="12">
    <source>
        <dbReference type="ARBA" id="ARBA00034018"/>
    </source>
</evidence>
<evidence type="ECO:0000256" key="13">
    <source>
        <dbReference type="SAM" id="Phobius"/>
    </source>
</evidence>
<keyword evidence="7" id="KW-0547">Nucleotide-binding</keyword>
<dbReference type="CDD" id="cd18580">
    <property type="entry name" value="ABC_6TM_ABCC_D2"/>
    <property type="match status" value="1"/>
</dbReference>
<evidence type="ECO:0000259" key="14">
    <source>
        <dbReference type="PROSITE" id="PS50893"/>
    </source>
</evidence>
<feature type="domain" description="ABC transporter" evidence="14">
    <location>
        <begin position="1274"/>
        <end position="1533"/>
    </location>
</feature>
<feature type="transmembrane region" description="Helical" evidence="13">
    <location>
        <begin position="179"/>
        <end position="197"/>
    </location>
</feature>
<dbReference type="FunFam" id="3.40.50.300:FF:000973">
    <property type="entry name" value="Multidrug resistance-associated protein 4"/>
    <property type="match status" value="1"/>
</dbReference>
<dbReference type="FunFam" id="1.20.1560.10:FF:000003">
    <property type="entry name" value="ABC transporter C family member 10"/>
    <property type="match status" value="1"/>
</dbReference>
<evidence type="ECO:0000256" key="5">
    <source>
        <dbReference type="ARBA" id="ARBA00022692"/>
    </source>
</evidence>
<comment type="similarity">
    <text evidence="2">Belongs to the ABC transporter superfamily. ABCC family. Conjugate transporter (TC 3.A.1.208) subfamily.</text>
</comment>
<evidence type="ECO:0000313" key="17">
    <source>
        <dbReference type="Proteomes" id="UP000593572"/>
    </source>
</evidence>
<feature type="transmembrane region" description="Helical" evidence="13">
    <location>
        <begin position="116"/>
        <end position="136"/>
    </location>
</feature>
<proteinExistence type="inferred from homology"/>
<feature type="transmembrane region" description="Helical" evidence="13">
    <location>
        <begin position="1082"/>
        <end position="1109"/>
    </location>
</feature>
<feature type="transmembrane region" description="Helical" evidence="13">
    <location>
        <begin position="540"/>
        <end position="562"/>
    </location>
</feature>
<evidence type="ECO:0000256" key="10">
    <source>
        <dbReference type="ARBA" id="ARBA00022989"/>
    </source>
</evidence>
<feature type="transmembrane region" description="Helical" evidence="13">
    <location>
        <begin position="320"/>
        <end position="341"/>
    </location>
</feature>
<dbReference type="InterPro" id="IPR017871">
    <property type="entry name" value="ABC_transporter-like_CS"/>
</dbReference>
<feature type="transmembrane region" description="Helical" evidence="13">
    <location>
        <begin position="995"/>
        <end position="1016"/>
    </location>
</feature>
<evidence type="ECO:0000256" key="7">
    <source>
        <dbReference type="ARBA" id="ARBA00022741"/>
    </source>
</evidence>
<feature type="domain" description="ABC transmembrane type-1" evidence="15">
    <location>
        <begin position="968"/>
        <end position="1221"/>
    </location>
</feature>
<dbReference type="PROSITE" id="PS50893">
    <property type="entry name" value="ABC_TRANSPORTER_2"/>
    <property type="match status" value="2"/>
</dbReference>
<evidence type="ECO:0000313" key="16">
    <source>
        <dbReference type="EMBL" id="MBA0552215.1"/>
    </source>
</evidence>
<dbReference type="SUPFAM" id="SSF52540">
    <property type="entry name" value="P-loop containing nucleoside triphosphate hydrolases"/>
    <property type="match status" value="2"/>
</dbReference>
<evidence type="ECO:0000256" key="9">
    <source>
        <dbReference type="ARBA" id="ARBA00022967"/>
    </source>
</evidence>
<dbReference type="InterPro" id="IPR044726">
    <property type="entry name" value="ABCC_6TM_D2"/>
</dbReference>
<dbReference type="Proteomes" id="UP000593572">
    <property type="component" value="Unassembled WGS sequence"/>
</dbReference>
<dbReference type="InterPro" id="IPR003593">
    <property type="entry name" value="AAA+_ATPase"/>
</dbReference>
<keyword evidence="6" id="KW-0677">Repeat</keyword>
<keyword evidence="10 13" id="KW-1133">Transmembrane helix</keyword>
<keyword evidence="8" id="KW-0067">ATP-binding</keyword>
<dbReference type="InterPro" id="IPR050173">
    <property type="entry name" value="ABC_transporter_C-like"/>
</dbReference>
<dbReference type="Gene3D" id="1.20.1560.10">
    <property type="entry name" value="ABC transporter type 1, transmembrane domain"/>
    <property type="match status" value="2"/>
</dbReference>
<dbReference type="PROSITE" id="PS50929">
    <property type="entry name" value="ABC_TM1F"/>
    <property type="match status" value="2"/>
</dbReference>
<dbReference type="Pfam" id="PF00005">
    <property type="entry name" value="ABC_tran"/>
    <property type="match status" value="2"/>
</dbReference>
<evidence type="ECO:0000259" key="15">
    <source>
        <dbReference type="PROSITE" id="PS50929"/>
    </source>
</evidence>
<dbReference type="CDD" id="cd03244">
    <property type="entry name" value="ABCC_MRP_domain2"/>
    <property type="match status" value="1"/>
</dbReference>
<dbReference type="Gene3D" id="3.40.50.300">
    <property type="entry name" value="P-loop containing nucleotide triphosphate hydrolases"/>
    <property type="match status" value="2"/>
</dbReference>
<evidence type="ECO:0000256" key="4">
    <source>
        <dbReference type="ARBA" id="ARBA00022448"/>
    </source>
</evidence>
<dbReference type="InterPro" id="IPR003439">
    <property type="entry name" value="ABC_transporter-like_ATP-bd"/>
</dbReference>
<dbReference type="SMART" id="SM00382">
    <property type="entry name" value="AAA"/>
    <property type="match status" value="2"/>
</dbReference>
<protein>
    <recommendedName>
        <fullName evidence="3">ABC-type xenobiotic transporter</fullName>
        <ecNumber evidence="3">7.6.2.2</ecNumber>
    </recommendedName>
</protein>
<comment type="catalytic activity">
    <reaction evidence="12">
        <text>ATP + H2O + xenobioticSide 1 = ADP + phosphate + xenobioticSide 2.</text>
        <dbReference type="EC" id="7.6.2.2"/>
    </reaction>
</comment>
<feature type="transmembrane region" description="Helical" evidence="13">
    <location>
        <begin position="957"/>
        <end position="983"/>
    </location>
</feature>
<feature type="transmembrane region" description="Helical" evidence="13">
    <location>
        <begin position="75"/>
        <end position="96"/>
    </location>
</feature>
<evidence type="ECO:0000256" key="1">
    <source>
        <dbReference type="ARBA" id="ARBA00004141"/>
    </source>
</evidence>
<dbReference type="EC" id="7.6.2.2" evidence="3"/>
<dbReference type="GO" id="GO:0016020">
    <property type="term" value="C:membrane"/>
    <property type="evidence" value="ECO:0007669"/>
    <property type="project" value="UniProtKB-SubCell"/>
</dbReference>
<keyword evidence="17" id="KW-1185">Reference proteome</keyword>
<comment type="subcellular location">
    <subcellularLocation>
        <location evidence="1">Membrane</location>
        <topology evidence="1">Multi-pass membrane protein</topology>
    </subcellularLocation>
</comment>
<dbReference type="Pfam" id="PF24358">
    <property type="entry name" value="ABCC10_N"/>
    <property type="match status" value="1"/>
</dbReference>
<accession>A0A7J8LID7</accession>
<dbReference type="GO" id="GO:0008559">
    <property type="term" value="F:ABC-type xenobiotic transporter activity"/>
    <property type="evidence" value="ECO:0007669"/>
    <property type="project" value="UniProtKB-EC"/>
</dbReference>
<feature type="domain" description="ABC transporter" evidence="14">
    <location>
        <begin position="633"/>
        <end position="888"/>
    </location>
</feature>
<feature type="transmembrane region" description="Helical" evidence="13">
    <location>
        <begin position="145"/>
        <end position="167"/>
    </location>
</feature>
<dbReference type="CDD" id="cd18579">
    <property type="entry name" value="ABC_6TM_ABCC_D1"/>
    <property type="match status" value="1"/>
</dbReference>
<sequence>MGESAWIMFCNNSSCSKETGKICSSGFPSILNPYSCFNHAFIISVDMLLLLVAFLIIFCKFSSKKITTNSQSQSISLVAVLSEIYNGILSVAYLFLGIWTIYHKLDMDHTVLPMDGWLVLLFQGFSWLILAISVSLKNLNLPCTIAVKACSSFTLLYAVFLCISSLLEAIGDKTVSIKILLDVLSFPGSILFLFCAFRGHGSMDTDPGGDFAACYAPLQGEEHDSTDETSVNHDITPLANAGVLSKMFFWWLNPLLQKGKEKILENNDIPTLQQACQAQACYLKYTDRLSEQKRRNSSGSISMLSIIAYSHWKAMLTSGIFALIKVLTLSTGPLFLRAFIAVVQGNETFKHEAYVLTIGLLIAKCLESISERQWFFITRMVGLQVRSMLSAAIYRKQQQLSNAAKMNHSPGEIVSYVTVDANRIGEFPYWFHQIWATSVQFCLALFIVYSSVGLATFAALAAIILIVVASYPLTKLQLECYKKIMSAQDKRLKAITEALGNMKLLKLHAWETHFKKVIESLRKDEFKWIIGILSQQGYQLVLFWSSPIVVPAVTFWTCYLLGITLNASNVFTFLASLRIVQEPIRLIPDIVQVFIGAKVSLDRILKFLEAPELGNRKLEQECEDKNFEHSILIKCNEISWEINPSSKPTLKDIDFVVTPGEKVAICGEVGSGKSTLLAAVLGEVPKVNGTVSENKLSIPTLYIFPGTNNFMSKPYLSFYVDHQVHVHGKKAYVSQTAWIQTGSIQENILFGSVMDPVWYQEVVGKCCLIKDLEMLPFGDLTEIGERGVNLSGGQKQRIQLARALYQNADIYFLDDPFSAVDAQTATSLFNEYVMRALSDKTVLLVSHQVDFLPAFNSILLMSGGEIIEAGTYDQLLASSQKFQDLVNAHNNTIGSEMDVSYSSNGRVMASKDVIKNVQVKEEPIMATGEQLIKEEERETGDTGLKPYLQYLRHNKGFLYFTLAILFHVAFIIGQLVQSYWLAAELQSSEVSSKELLTVFTVIGFSLAIFLLLRSFYVVLLGRGASESIFSTLLKSLFRAPMSFYDSTPVGRILSRVSSDLSIIDLDMAFKLSITVGTTMNTYFSFFVLAVLAWPVAFVIIPMVYLTILLQRHYYASAKELMRITGTTKSSVASHLAESIAGAMTIRAFGGEDRFFLKNMNLIDANASPDFYTFVANEWLIQRLEILCAIVLSSTALSMTLIYLGPSASGLIGMALSYGLSLNVFLVVSVKNQCFLSSSVVSVERVEQYMHIPSEAPEVIETNRPTHGWPCLGKVEICNLKVRYWPNAPLVLHGISCIFEGGSKIGIVGRTGSGKTTFISALFRLVEPADGEIIIDNLDICTIGLHDLRSHLGIIPQDPTFFGGSVRYNIDPLEQHTDNEIWEVLEKCQLREAVQAKEGGLNSTGKKNKDTRVGFFQFASINNMKTISAVVQDGLNWSMGQRQLFCLGRALLKRSKILVLDEATASIDNTTDSIIQKTIRTELKDCTVITVAHRIPTVMDCNMVLGISDGKLVEFDEPMKLMNKEGSLFRQLVQEYWSRSS</sequence>
<comment type="caution">
    <text evidence="16">The sequence shown here is derived from an EMBL/GenBank/DDBJ whole genome shotgun (WGS) entry which is preliminary data.</text>
</comment>
<dbReference type="InterPro" id="IPR056228">
    <property type="entry name" value="ABCC10-like_N"/>
</dbReference>
<keyword evidence="11 13" id="KW-0472">Membrane</keyword>
<feature type="transmembrane region" description="Helical" evidence="13">
    <location>
        <begin position="353"/>
        <end position="370"/>
    </location>
</feature>
<dbReference type="GO" id="GO:0005524">
    <property type="term" value="F:ATP binding"/>
    <property type="evidence" value="ECO:0007669"/>
    <property type="project" value="UniProtKB-KW"/>
</dbReference>
<dbReference type="SUPFAM" id="SSF90123">
    <property type="entry name" value="ABC transporter transmembrane region"/>
    <property type="match status" value="2"/>
</dbReference>
<name>A0A7J8LID7_9ROSI</name>
<feature type="transmembrane region" description="Helical" evidence="13">
    <location>
        <begin position="41"/>
        <end position="63"/>
    </location>
</feature>